<keyword evidence="3" id="KW-1185">Reference proteome</keyword>
<dbReference type="PANTHER" id="PTHR37422">
    <property type="entry name" value="TEICHURONIC ACID BIOSYNTHESIS PROTEIN TUAE"/>
    <property type="match status" value="1"/>
</dbReference>
<keyword evidence="1" id="KW-0472">Membrane</keyword>
<reference evidence="3" key="1">
    <citation type="journal article" date="2005" name="Science">
        <title>Life at depth: Photobacterium profundum genome sequence and expression analysis.</title>
        <authorList>
            <person name="Vezzi A."/>
            <person name="Campanaro S."/>
            <person name="D'Angelo M."/>
            <person name="Simonato F."/>
            <person name="Vitulo N."/>
            <person name="Lauro F.M."/>
            <person name="Cestaro A."/>
            <person name="Malacrida G."/>
            <person name="Simionati B."/>
            <person name="Cannata N."/>
            <person name="Romualdi C."/>
            <person name="Bartlett D.H."/>
            <person name="Valle G."/>
        </authorList>
    </citation>
    <scope>NUCLEOTIDE SEQUENCE [LARGE SCALE GENOMIC DNA]</scope>
    <source>
        <strain evidence="3">ATCC BAA-1253 / SS9</strain>
    </source>
</reference>
<dbReference type="EMBL" id="CR378671">
    <property type="protein sequence ID" value="CAG21057.1"/>
    <property type="molecule type" value="Genomic_DNA"/>
</dbReference>
<protein>
    <submittedName>
        <fullName evidence="2">Predicted membrane protein</fullName>
    </submittedName>
</protein>
<feature type="transmembrane region" description="Helical" evidence="1">
    <location>
        <begin position="214"/>
        <end position="231"/>
    </location>
</feature>
<feature type="transmembrane region" description="Helical" evidence="1">
    <location>
        <begin position="166"/>
        <end position="185"/>
    </location>
</feature>
<accession>Q6LNR9</accession>
<proteinExistence type="predicted"/>
<keyword evidence="1" id="KW-1133">Transmembrane helix</keyword>
<feature type="transmembrane region" description="Helical" evidence="1">
    <location>
        <begin position="192"/>
        <end position="208"/>
    </location>
</feature>
<gene>
    <name evidence="2" type="ordered locus">PBPRA2679</name>
</gene>
<evidence type="ECO:0000313" key="2">
    <source>
        <dbReference type="EMBL" id="CAG21057.1"/>
    </source>
</evidence>
<feature type="transmembrane region" description="Helical" evidence="1">
    <location>
        <begin position="94"/>
        <end position="112"/>
    </location>
</feature>
<dbReference type="STRING" id="298386.PBPRA2679"/>
<keyword evidence="1" id="KW-0812">Transmembrane</keyword>
<evidence type="ECO:0000256" key="1">
    <source>
        <dbReference type="SAM" id="Phobius"/>
    </source>
</evidence>
<feature type="transmembrane region" description="Helical" evidence="1">
    <location>
        <begin position="324"/>
        <end position="347"/>
    </location>
</feature>
<feature type="transmembrane region" description="Helical" evidence="1">
    <location>
        <begin position="38"/>
        <end position="57"/>
    </location>
</feature>
<dbReference type="Proteomes" id="UP000000593">
    <property type="component" value="Chromosome 1"/>
</dbReference>
<dbReference type="PANTHER" id="PTHR37422:SF13">
    <property type="entry name" value="LIPOPOLYSACCHARIDE BIOSYNTHESIS PROTEIN PA4999-RELATED"/>
    <property type="match status" value="1"/>
</dbReference>
<dbReference type="eggNOG" id="COG3307">
    <property type="taxonomic scope" value="Bacteria"/>
</dbReference>
<sequence>MMTLSRSYILLSLMLLGIAFFPTYLVTSSNSTGQQLFFVLYLAFLLTLNLLFCRGYFCYSKLEFYSICFISILIGGTIFSKIDGLELGSFINHFRFIFYSIVFCLTYNLLYCQHFDEKIVAKSFLIFVLACSSFSLVQVWKPEILWFINPRTAYTFRGISLGGPFVWSYIFAFVMLPYFFYFLYLFISEVKIKYGLCSIFSLIVVVLSQSKAAYLSLIVCYFCFLIIMFFYRLRGYRLFVSISMILFIAIIFVFEMFSNDLNTVLVALEHLQSGGVDSSTSGRLRQIFSVLSIFDNGNFFQMLFGVTGDKLIIENAYFSYLQDYGIVGLITLIFFIMLLLFFSFRYLRFILLNERSNSYLVAMVISFFLMVISIPIFSLGSSPIDANKSSYYFFVYWAIVLVVLKKKVSNG</sequence>
<dbReference type="AlphaFoldDB" id="Q6LNR9"/>
<name>Q6LNR9_PHOPR</name>
<dbReference type="InterPro" id="IPR051533">
    <property type="entry name" value="WaaL-like"/>
</dbReference>
<feature type="transmembrane region" description="Helical" evidence="1">
    <location>
        <begin position="119"/>
        <end position="140"/>
    </location>
</feature>
<organism evidence="2 3">
    <name type="scientific">Photobacterium profundum (strain SS9)</name>
    <dbReference type="NCBI Taxonomy" id="298386"/>
    <lineage>
        <taxon>Bacteria</taxon>
        <taxon>Pseudomonadati</taxon>
        <taxon>Pseudomonadota</taxon>
        <taxon>Gammaproteobacteria</taxon>
        <taxon>Vibrionales</taxon>
        <taxon>Vibrionaceae</taxon>
        <taxon>Photobacterium</taxon>
    </lineage>
</organism>
<feature type="transmembrane region" description="Helical" evidence="1">
    <location>
        <begin position="389"/>
        <end position="404"/>
    </location>
</feature>
<feature type="transmembrane region" description="Helical" evidence="1">
    <location>
        <begin position="64"/>
        <end position="82"/>
    </location>
</feature>
<feature type="transmembrane region" description="Helical" evidence="1">
    <location>
        <begin position="359"/>
        <end position="377"/>
    </location>
</feature>
<dbReference type="HOGENOM" id="CLU_668789_0_0_6"/>
<feature type="transmembrane region" description="Helical" evidence="1">
    <location>
        <begin position="238"/>
        <end position="257"/>
    </location>
</feature>
<dbReference type="KEGG" id="ppr:PBPRA2679"/>
<evidence type="ECO:0000313" key="3">
    <source>
        <dbReference type="Proteomes" id="UP000000593"/>
    </source>
</evidence>